<dbReference type="EMBL" id="ASHM01078413">
    <property type="protein sequence ID" value="PNX58356.1"/>
    <property type="molecule type" value="Genomic_DNA"/>
</dbReference>
<accession>A0A2K3JWI5</accession>
<reference evidence="2 3" key="2">
    <citation type="journal article" date="2017" name="Front. Plant Sci.">
        <title>Gene Classification and Mining of Molecular Markers Useful in Red Clover (Trifolium pratense) Breeding.</title>
        <authorList>
            <person name="Istvanek J."/>
            <person name="Dluhosova J."/>
            <person name="Dluhos P."/>
            <person name="Patkova L."/>
            <person name="Nedelnik J."/>
            <person name="Repkova J."/>
        </authorList>
    </citation>
    <scope>NUCLEOTIDE SEQUENCE [LARGE SCALE GENOMIC DNA]</scope>
    <source>
        <strain evidence="3">cv. Tatra</strain>
        <tissue evidence="2">Young leaves</tissue>
    </source>
</reference>
<proteinExistence type="predicted"/>
<protein>
    <submittedName>
        <fullName evidence="2">Uncharacterized protein</fullName>
    </submittedName>
</protein>
<evidence type="ECO:0000313" key="2">
    <source>
        <dbReference type="EMBL" id="PNX58356.1"/>
    </source>
</evidence>
<sequence>MINKITQTPKKLGERVWEWRLGTSPLLDHPSLCFTTLTLVDDDPSSALPLLLLEFSLACPSFALCSMFLALRKNMT</sequence>
<keyword evidence="1" id="KW-1133">Transmembrane helix</keyword>
<comment type="caution">
    <text evidence="2">The sequence shown here is derived from an EMBL/GenBank/DDBJ whole genome shotgun (WGS) entry which is preliminary data.</text>
</comment>
<keyword evidence="1" id="KW-0812">Transmembrane</keyword>
<name>A0A2K3JWI5_TRIPR</name>
<evidence type="ECO:0000256" key="1">
    <source>
        <dbReference type="SAM" id="Phobius"/>
    </source>
</evidence>
<dbReference type="Proteomes" id="UP000236291">
    <property type="component" value="Unassembled WGS sequence"/>
</dbReference>
<reference evidence="2 3" key="1">
    <citation type="journal article" date="2014" name="Am. J. Bot.">
        <title>Genome assembly and annotation for red clover (Trifolium pratense; Fabaceae).</title>
        <authorList>
            <person name="Istvanek J."/>
            <person name="Jaros M."/>
            <person name="Krenek A."/>
            <person name="Repkova J."/>
        </authorList>
    </citation>
    <scope>NUCLEOTIDE SEQUENCE [LARGE SCALE GENOMIC DNA]</scope>
    <source>
        <strain evidence="3">cv. Tatra</strain>
        <tissue evidence="2">Young leaves</tissue>
    </source>
</reference>
<keyword evidence="1" id="KW-0472">Membrane</keyword>
<dbReference type="AlphaFoldDB" id="A0A2K3JWI5"/>
<organism evidence="2 3">
    <name type="scientific">Trifolium pratense</name>
    <name type="common">Red clover</name>
    <dbReference type="NCBI Taxonomy" id="57577"/>
    <lineage>
        <taxon>Eukaryota</taxon>
        <taxon>Viridiplantae</taxon>
        <taxon>Streptophyta</taxon>
        <taxon>Embryophyta</taxon>
        <taxon>Tracheophyta</taxon>
        <taxon>Spermatophyta</taxon>
        <taxon>Magnoliopsida</taxon>
        <taxon>eudicotyledons</taxon>
        <taxon>Gunneridae</taxon>
        <taxon>Pentapetalae</taxon>
        <taxon>rosids</taxon>
        <taxon>fabids</taxon>
        <taxon>Fabales</taxon>
        <taxon>Fabaceae</taxon>
        <taxon>Papilionoideae</taxon>
        <taxon>50 kb inversion clade</taxon>
        <taxon>NPAAA clade</taxon>
        <taxon>Hologalegina</taxon>
        <taxon>IRL clade</taxon>
        <taxon>Trifolieae</taxon>
        <taxon>Trifolium</taxon>
    </lineage>
</organism>
<feature type="transmembrane region" description="Helical" evidence="1">
    <location>
        <begin position="47"/>
        <end position="71"/>
    </location>
</feature>
<evidence type="ECO:0000313" key="3">
    <source>
        <dbReference type="Proteomes" id="UP000236291"/>
    </source>
</evidence>
<gene>
    <name evidence="2" type="ORF">L195_g050869</name>
</gene>